<comment type="caution">
    <text evidence="4">The sequence shown here is derived from an EMBL/GenBank/DDBJ whole genome shotgun (WGS) entry which is preliminary data.</text>
</comment>
<proteinExistence type="predicted"/>
<reference evidence="5" key="1">
    <citation type="journal article" date="2019" name="Int. J. Syst. Evol. Microbiol.">
        <title>The Global Catalogue of Microorganisms (GCM) 10K type strain sequencing project: providing services to taxonomists for standard genome sequencing and annotation.</title>
        <authorList>
            <consortium name="The Broad Institute Genomics Platform"/>
            <consortium name="The Broad Institute Genome Sequencing Center for Infectious Disease"/>
            <person name="Wu L."/>
            <person name="Ma J."/>
        </authorList>
    </citation>
    <scope>NUCLEOTIDE SEQUENCE [LARGE SCALE GENOMIC DNA]</scope>
    <source>
        <strain evidence="5">JCM 9687</strain>
    </source>
</reference>
<evidence type="ECO:0000313" key="5">
    <source>
        <dbReference type="Proteomes" id="UP001500483"/>
    </source>
</evidence>
<dbReference type="PANTHER" id="PTHR23308">
    <property type="entry name" value="NUCLEAR INHIBITOR OF PROTEIN PHOSPHATASE-1"/>
    <property type="match status" value="1"/>
</dbReference>
<dbReference type="InterPro" id="IPR032030">
    <property type="entry name" value="YscD_cytoplasmic_dom"/>
</dbReference>
<dbReference type="InterPro" id="IPR008984">
    <property type="entry name" value="SMAD_FHA_dom_sf"/>
</dbReference>
<dbReference type="InterPro" id="IPR000253">
    <property type="entry name" value="FHA_dom"/>
</dbReference>
<evidence type="ECO:0000256" key="2">
    <source>
        <dbReference type="SAM" id="MobiDB-lite"/>
    </source>
</evidence>
<sequence>MIRSPFGTYRPGTEAPAARAAVPTQQDERAVGVPAPRADEAGSAAVAPPRPRTGVAALVISRGPDQGAVFPLERDTTVLGRHRDCDIVLGDVTVSRYHTEIRRDGENFAIQDAGSLNGTYLNRQVVDRAVLADGDEIWVGKVRFTFHAGS</sequence>
<evidence type="ECO:0000313" key="4">
    <source>
        <dbReference type="EMBL" id="GAA3359344.1"/>
    </source>
</evidence>
<dbReference type="InterPro" id="IPR050923">
    <property type="entry name" value="Cell_Proc_Reg/RNA_Proc"/>
</dbReference>
<dbReference type="Pfam" id="PF16697">
    <property type="entry name" value="Yop-YscD_cpl"/>
    <property type="match status" value="1"/>
</dbReference>
<keyword evidence="1" id="KW-0597">Phosphoprotein</keyword>
<evidence type="ECO:0000256" key="1">
    <source>
        <dbReference type="ARBA" id="ARBA00022553"/>
    </source>
</evidence>
<dbReference type="PROSITE" id="PS50006">
    <property type="entry name" value="FHA_DOMAIN"/>
    <property type="match status" value="1"/>
</dbReference>
<dbReference type="SMART" id="SM00240">
    <property type="entry name" value="FHA"/>
    <property type="match status" value="1"/>
</dbReference>
<protein>
    <recommendedName>
        <fullName evidence="3">FHA domain-containing protein</fullName>
    </recommendedName>
</protein>
<dbReference type="Proteomes" id="UP001500483">
    <property type="component" value="Unassembled WGS sequence"/>
</dbReference>
<organism evidence="4 5">
    <name type="scientific">Saccharopolyspora gregorii</name>
    <dbReference type="NCBI Taxonomy" id="33914"/>
    <lineage>
        <taxon>Bacteria</taxon>
        <taxon>Bacillati</taxon>
        <taxon>Actinomycetota</taxon>
        <taxon>Actinomycetes</taxon>
        <taxon>Pseudonocardiales</taxon>
        <taxon>Pseudonocardiaceae</taxon>
        <taxon>Saccharopolyspora</taxon>
    </lineage>
</organism>
<feature type="domain" description="FHA" evidence="3">
    <location>
        <begin position="77"/>
        <end position="126"/>
    </location>
</feature>
<dbReference type="EMBL" id="BAAAYK010000038">
    <property type="protein sequence ID" value="GAA3359344.1"/>
    <property type="molecule type" value="Genomic_DNA"/>
</dbReference>
<gene>
    <name evidence="4" type="ORF">GCM10020366_34980</name>
</gene>
<dbReference type="SUPFAM" id="SSF49879">
    <property type="entry name" value="SMAD/FHA domain"/>
    <property type="match status" value="1"/>
</dbReference>
<name>A0ABP6RVN3_9PSEU</name>
<feature type="region of interest" description="Disordered" evidence="2">
    <location>
        <begin position="1"/>
        <end position="49"/>
    </location>
</feature>
<dbReference type="RefSeq" id="WP_258341271.1">
    <property type="nucleotide sequence ID" value="NZ_BAAAYK010000038.1"/>
</dbReference>
<dbReference type="Gene3D" id="2.60.200.20">
    <property type="match status" value="1"/>
</dbReference>
<evidence type="ECO:0000259" key="3">
    <source>
        <dbReference type="PROSITE" id="PS50006"/>
    </source>
</evidence>
<keyword evidence="5" id="KW-1185">Reference proteome</keyword>
<accession>A0ABP6RVN3</accession>